<comment type="caution">
    <text evidence="1">The sequence shown here is derived from an EMBL/GenBank/DDBJ whole genome shotgun (WGS) entry which is preliminary data.</text>
</comment>
<dbReference type="EMBL" id="CAJVPJ010002394">
    <property type="protein sequence ID" value="CAG8620257.1"/>
    <property type="molecule type" value="Genomic_DNA"/>
</dbReference>
<protein>
    <submittedName>
        <fullName evidence="1">7540_t:CDS:1</fullName>
    </submittedName>
</protein>
<sequence length="133" mass="15945">MDQNTSLEPQVDYDAIQPTKLQVLLELEKVTNDSDLVSNQLQMHLRSNHMMRLFCNAIKKSWNIITNWMHPRNEQDTKPPKEVMDGLDKIKHFPIAEKMLEWYLDTVCEDFEKEFDERLKQWRKEWVCGGKNH</sequence>
<evidence type="ECO:0000313" key="1">
    <source>
        <dbReference type="EMBL" id="CAG8620257.1"/>
    </source>
</evidence>
<dbReference type="AlphaFoldDB" id="A0A9N9D2M0"/>
<feature type="non-terminal residue" evidence="1">
    <location>
        <position position="133"/>
    </location>
</feature>
<dbReference type="Proteomes" id="UP000789572">
    <property type="component" value="Unassembled WGS sequence"/>
</dbReference>
<dbReference type="OrthoDB" id="10326049at2759"/>
<evidence type="ECO:0000313" key="2">
    <source>
        <dbReference type="Proteomes" id="UP000789572"/>
    </source>
</evidence>
<gene>
    <name evidence="1" type="ORF">POCULU_LOCUS8382</name>
</gene>
<reference evidence="1" key="1">
    <citation type="submission" date="2021-06" db="EMBL/GenBank/DDBJ databases">
        <authorList>
            <person name="Kallberg Y."/>
            <person name="Tangrot J."/>
            <person name="Rosling A."/>
        </authorList>
    </citation>
    <scope>NUCLEOTIDE SEQUENCE</scope>
    <source>
        <strain evidence="1">IA702</strain>
    </source>
</reference>
<keyword evidence="2" id="KW-1185">Reference proteome</keyword>
<proteinExistence type="predicted"/>
<accession>A0A9N9D2M0</accession>
<name>A0A9N9D2M0_9GLOM</name>
<organism evidence="1 2">
    <name type="scientific">Paraglomus occultum</name>
    <dbReference type="NCBI Taxonomy" id="144539"/>
    <lineage>
        <taxon>Eukaryota</taxon>
        <taxon>Fungi</taxon>
        <taxon>Fungi incertae sedis</taxon>
        <taxon>Mucoromycota</taxon>
        <taxon>Glomeromycotina</taxon>
        <taxon>Glomeromycetes</taxon>
        <taxon>Paraglomerales</taxon>
        <taxon>Paraglomeraceae</taxon>
        <taxon>Paraglomus</taxon>
    </lineage>
</organism>